<protein>
    <submittedName>
        <fullName evidence="2">Uncharacterized protein</fullName>
    </submittedName>
</protein>
<organism evidence="2 3">
    <name type="scientific">Candidatus Fervidibacter sacchari</name>
    <dbReference type="NCBI Taxonomy" id="1448929"/>
    <lineage>
        <taxon>Bacteria</taxon>
        <taxon>Candidatus Fervidibacterota</taxon>
        <taxon>Candidatus Fervidibacter</taxon>
    </lineage>
</organism>
<keyword evidence="3" id="KW-1185">Reference proteome</keyword>
<dbReference type="EMBL" id="JANUCP010000001">
    <property type="protein sequence ID" value="MCS3918168.1"/>
    <property type="molecule type" value="Genomic_DNA"/>
</dbReference>
<sequence>MASEKSLEEQLEKLRQKLTEAGVKVLSGNWGGKGGIARYKGQWLVVMDRHLPANLKLRLLQAMYQLLSVPGSQHSTLGTHIERRTEETRGDSDGGAPTSDSN</sequence>
<evidence type="ECO:0000256" key="1">
    <source>
        <dbReference type="SAM" id="MobiDB-lite"/>
    </source>
</evidence>
<dbReference type="Proteomes" id="UP001204798">
    <property type="component" value="Unassembled WGS sequence"/>
</dbReference>
<comment type="caution">
    <text evidence="2">The sequence shown here is derived from an EMBL/GenBank/DDBJ whole genome shotgun (WGS) entry which is preliminary data.</text>
</comment>
<feature type="compositionally biased region" description="Basic and acidic residues" evidence="1">
    <location>
        <begin position="80"/>
        <end position="92"/>
    </location>
</feature>
<evidence type="ECO:0000313" key="3">
    <source>
        <dbReference type="Proteomes" id="UP001204798"/>
    </source>
</evidence>
<reference evidence="2 3" key="1">
    <citation type="submission" date="2022-08" db="EMBL/GenBank/DDBJ databases">
        <title>Bacterial and archaeal communities from various locations to study Microbial Dark Matter (Phase II).</title>
        <authorList>
            <person name="Stepanauskas R."/>
        </authorList>
    </citation>
    <scope>NUCLEOTIDE SEQUENCE [LARGE SCALE GENOMIC DNA]</scope>
    <source>
        <strain evidence="2 3">PD1</strain>
    </source>
</reference>
<feature type="region of interest" description="Disordered" evidence="1">
    <location>
        <begin position="72"/>
        <end position="102"/>
    </location>
</feature>
<accession>A0ABT2EJP8</accession>
<proteinExistence type="predicted"/>
<evidence type="ECO:0000313" key="2">
    <source>
        <dbReference type="EMBL" id="MCS3918168.1"/>
    </source>
</evidence>
<dbReference type="RefSeq" id="WP_259093677.1">
    <property type="nucleotide sequence ID" value="NZ_CP130454.1"/>
</dbReference>
<name>A0ABT2EJP8_9BACT</name>
<gene>
    <name evidence="2" type="ORF">M2350_000565</name>
</gene>